<protein>
    <submittedName>
        <fullName evidence="5">Class I SAM-dependent methyltransferase</fullName>
    </submittedName>
</protein>
<reference evidence="5 6" key="1">
    <citation type="submission" date="2020-04" db="EMBL/GenBank/DDBJ databases">
        <authorList>
            <person name="Hitch T.C.A."/>
            <person name="Wylensek D."/>
            <person name="Clavel T."/>
        </authorList>
    </citation>
    <scope>NUCLEOTIDE SEQUENCE [LARGE SCALE GENOMIC DNA]</scope>
    <source>
        <strain evidence="5 6">WB01_NA02</strain>
    </source>
</reference>
<dbReference type="RefSeq" id="WP_168983339.1">
    <property type="nucleotide sequence ID" value="NZ_CP107022.1"/>
</dbReference>
<feature type="domain" description="Methyltransferase" evidence="4">
    <location>
        <begin position="69"/>
        <end position="162"/>
    </location>
</feature>
<evidence type="ECO:0000256" key="2">
    <source>
        <dbReference type="ARBA" id="ARBA00022679"/>
    </source>
</evidence>
<dbReference type="PANTHER" id="PTHR43464">
    <property type="entry name" value="METHYLTRANSFERASE"/>
    <property type="match status" value="1"/>
</dbReference>
<dbReference type="Gene3D" id="3.40.50.150">
    <property type="entry name" value="Vaccinia Virus protein VP39"/>
    <property type="match status" value="1"/>
</dbReference>
<name>A0A7X9XRK8_CLOBE</name>
<evidence type="ECO:0000256" key="1">
    <source>
        <dbReference type="ARBA" id="ARBA00022603"/>
    </source>
</evidence>
<gene>
    <name evidence="5" type="ORF">HF849_23480</name>
</gene>
<proteinExistence type="predicted"/>
<organism evidence="5 6">
    <name type="scientific">Clostridium beijerinckii</name>
    <name type="common">Clostridium MP</name>
    <dbReference type="NCBI Taxonomy" id="1520"/>
    <lineage>
        <taxon>Bacteria</taxon>
        <taxon>Bacillati</taxon>
        <taxon>Bacillota</taxon>
        <taxon>Clostridia</taxon>
        <taxon>Eubacteriales</taxon>
        <taxon>Clostridiaceae</taxon>
        <taxon>Clostridium</taxon>
    </lineage>
</organism>
<evidence type="ECO:0000313" key="6">
    <source>
        <dbReference type="Proteomes" id="UP000587880"/>
    </source>
</evidence>
<evidence type="ECO:0000313" key="5">
    <source>
        <dbReference type="EMBL" id="NMF07639.1"/>
    </source>
</evidence>
<dbReference type="Pfam" id="PF13649">
    <property type="entry name" value="Methyltransf_25"/>
    <property type="match status" value="1"/>
</dbReference>
<evidence type="ECO:0000256" key="3">
    <source>
        <dbReference type="ARBA" id="ARBA00022691"/>
    </source>
</evidence>
<keyword evidence="3" id="KW-0949">S-adenosyl-L-methionine</keyword>
<dbReference type="SUPFAM" id="SSF53335">
    <property type="entry name" value="S-adenosyl-L-methionine-dependent methyltransferases"/>
    <property type="match status" value="1"/>
</dbReference>
<dbReference type="CDD" id="cd02440">
    <property type="entry name" value="AdoMet_MTases"/>
    <property type="match status" value="1"/>
</dbReference>
<dbReference type="InterPro" id="IPR041698">
    <property type="entry name" value="Methyltransf_25"/>
</dbReference>
<dbReference type="AlphaFoldDB" id="A0A7X9XRK8"/>
<dbReference type="GO" id="GO:0032259">
    <property type="term" value="P:methylation"/>
    <property type="evidence" value="ECO:0007669"/>
    <property type="project" value="UniProtKB-KW"/>
</dbReference>
<accession>A0A7X9XRK8</accession>
<dbReference type="InterPro" id="IPR029063">
    <property type="entry name" value="SAM-dependent_MTases_sf"/>
</dbReference>
<keyword evidence="1 5" id="KW-0489">Methyltransferase</keyword>
<dbReference type="Proteomes" id="UP000587880">
    <property type="component" value="Unassembled WGS sequence"/>
</dbReference>
<sequence length="239" mass="28056">MKNEIDEELIITIEDTLNMLDDILEKRDNEWWNKFYADRDKPIPFFKNIPDENLVSYCISNILNKGKALDIGCGNGRNSLYLTTQGFDVTGIDISNNSIDWANELSVDYTNKPIFKCESLFDFEDNSKSFDFINDSGCFHHIKPHRRHNYFKTILNYLKDDGYFAMTCFNLNGGANISDYDVYRDYSMHGGIGFSEYKLKKILENYFDIIEFREMQESNNTNVYGKEFLWAILMKKKIN</sequence>
<dbReference type="GO" id="GO:0008168">
    <property type="term" value="F:methyltransferase activity"/>
    <property type="evidence" value="ECO:0007669"/>
    <property type="project" value="UniProtKB-KW"/>
</dbReference>
<dbReference type="PANTHER" id="PTHR43464:SF19">
    <property type="entry name" value="UBIQUINONE BIOSYNTHESIS O-METHYLTRANSFERASE, MITOCHONDRIAL"/>
    <property type="match status" value="1"/>
</dbReference>
<dbReference type="EMBL" id="JABAGD010000069">
    <property type="protein sequence ID" value="NMF07639.1"/>
    <property type="molecule type" value="Genomic_DNA"/>
</dbReference>
<keyword evidence="2 5" id="KW-0808">Transferase</keyword>
<comment type="caution">
    <text evidence="5">The sequence shown here is derived from an EMBL/GenBank/DDBJ whole genome shotgun (WGS) entry which is preliminary data.</text>
</comment>
<evidence type="ECO:0000259" key="4">
    <source>
        <dbReference type="Pfam" id="PF13649"/>
    </source>
</evidence>